<name>A0ACB0Y6N6_MELEN</name>
<dbReference type="Proteomes" id="UP001497535">
    <property type="component" value="Unassembled WGS sequence"/>
</dbReference>
<evidence type="ECO:0000313" key="1">
    <source>
        <dbReference type="EMBL" id="CAK5032801.1"/>
    </source>
</evidence>
<evidence type="ECO:0000313" key="2">
    <source>
        <dbReference type="Proteomes" id="UP001497535"/>
    </source>
</evidence>
<gene>
    <name evidence="1" type="ORF">MENTE1834_LOCUS7959</name>
</gene>
<keyword evidence="2" id="KW-1185">Reference proteome</keyword>
<dbReference type="EMBL" id="CAVMJV010000006">
    <property type="protein sequence ID" value="CAK5032801.1"/>
    <property type="molecule type" value="Genomic_DNA"/>
</dbReference>
<sequence length="79" mass="9010">MIRSRLEKLARVKKRQRLEDSSINQTSSSHQGNLENNENQVNVSSESDNADSDSESQLIHFEIGQTKSKELCLWHAGIR</sequence>
<organism evidence="1 2">
    <name type="scientific">Meloidogyne enterolobii</name>
    <name type="common">Root-knot nematode worm</name>
    <name type="synonym">Meloidogyne mayaguensis</name>
    <dbReference type="NCBI Taxonomy" id="390850"/>
    <lineage>
        <taxon>Eukaryota</taxon>
        <taxon>Metazoa</taxon>
        <taxon>Ecdysozoa</taxon>
        <taxon>Nematoda</taxon>
        <taxon>Chromadorea</taxon>
        <taxon>Rhabditida</taxon>
        <taxon>Tylenchina</taxon>
        <taxon>Tylenchomorpha</taxon>
        <taxon>Tylenchoidea</taxon>
        <taxon>Meloidogynidae</taxon>
        <taxon>Meloidogyninae</taxon>
        <taxon>Meloidogyne</taxon>
    </lineage>
</organism>
<accession>A0ACB0Y6N6</accession>
<comment type="caution">
    <text evidence="1">The sequence shown here is derived from an EMBL/GenBank/DDBJ whole genome shotgun (WGS) entry which is preliminary data.</text>
</comment>
<reference evidence="1" key="1">
    <citation type="submission" date="2023-11" db="EMBL/GenBank/DDBJ databases">
        <authorList>
            <person name="Poullet M."/>
        </authorList>
    </citation>
    <scope>NUCLEOTIDE SEQUENCE</scope>
    <source>
        <strain evidence="1">E1834</strain>
    </source>
</reference>
<proteinExistence type="predicted"/>
<protein>
    <submittedName>
        <fullName evidence="1">Uncharacterized protein</fullName>
    </submittedName>
</protein>